<dbReference type="InParanoid" id="A0A024G495"/>
<evidence type="ECO:0000313" key="2">
    <source>
        <dbReference type="Proteomes" id="UP000053237"/>
    </source>
</evidence>
<reference evidence="1 2" key="1">
    <citation type="submission" date="2012-05" db="EMBL/GenBank/DDBJ databases">
        <title>Recombination and specialization in a pathogen metapopulation.</title>
        <authorList>
            <person name="Gardiner A."/>
            <person name="Kemen E."/>
            <person name="Schultz-Larsen T."/>
            <person name="MacLean D."/>
            <person name="Van Oosterhout C."/>
            <person name="Jones J.D.G."/>
        </authorList>
    </citation>
    <scope>NUCLEOTIDE SEQUENCE [LARGE SCALE GENOMIC DNA]</scope>
    <source>
        <strain evidence="1 2">Ac Nc2</strain>
    </source>
</reference>
<comment type="caution">
    <text evidence="1">The sequence shown here is derived from an EMBL/GenBank/DDBJ whole genome shotgun (WGS) entry which is preliminary data.</text>
</comment>
<evidence type="ECO:0000313" key="1">
    <source>
        <dbReference type="EMBL" id="CCI41134.1"/>
    </source>
</evidence>
<dbReference type="EMBL" id="CAIX01000015">
    <property type="protein sequence ID" value="CCI41134.1"/>
    <property type="molecule type" value="Genomic_DNA"/>
</dbReference>
<gene>
    <name evidence="1" type="ORF">BN9_019180</name>
</gene>
<dbReference type="AlphaFoldDB" id="A0A024G495"/>
<protein>
    <submittedName>
        <fullName evidence="1">Uncharacterized protein</fullName>
    </submittedName>
</protein>
<accession>A0A024G495</accession>
<proteinExistence type="predicted"/>
<dbReference type="Proteomes" id="UP000053237">
    <property type="component" value="Unassembled WGS sequence"/>
</dbReference>
<name>A0A024G495_9STRA</name>
<keyword evidence="2" id="KW-1185">Reference proteome</keyword>
<organism evidence="1 2">
    <name type="scientific">Albugo candida</name>
    <dbReference type="NCBI Taxonomy" id="65357"/>
    <lineage>
        <taxon>Eukaryota</taxon>
        <taxon>Sar</taxon>
        <taxon>Stramenopiles</taxon>
        <taxon>Oomycota</taxon>
        <taxon>Peronosporomycetes</taxon>
        <taxon>Albuginales</taxon>
        <taxon>Albuginaceae</taxon>
        <taxon>Albugo</taxon>
    </lineage>
</organism>
<sequence>MDTQGSNSEFFEYDSLSNWRIGASIRTNPSRLSMHSLLYSAECRNLNRSLSVHYVISNNFRYIPNTCVSLFSEAFTETRKFINWSGDKVLSWLQEQSTCYGRAHYDKAAVNAIN</sequence>